<dbReference type="EMBL" id="FUWX01000049">
    <property type="protein sequence ID" value="SKA12438.1"/>
    <property type="molecule type" value="Genomic_DNA"/>
</dbReference>
<keyword evidence="2" id="KW-1185">Reference proteome</keyword>
<evidence type="ECO:0000313" key="1">
    <source>
        <dbReference type="EMBL" id="SKA12438.1"/>
    </source>
</evidence>
<dbReference type="STRING" id="180163.SAMN02745174_02622"/>
<accession>A0A1T4R9T7</accession>
<reference evidence="1 2" key="1">
    <citation type="submission" date="2017-02" db="EMBL/GenBank/DDBJ databases">
        <authorList>
            <person name="Peterson S.W."/>
        </authorList>
    </citation>
    <scope>NUCLEOTIDE SEQUENCE [LARGE SCALE GENOMIC DNA]</scope>
    <source>
        <strain evidence="1 2">ATCC 700028</strain>
    </source>
</reference>
<gene>
    <name evidence="1" type="ORF">SAMN02745174_02622</name>
</gene>
<proteinExistence type="predicted"/>
<dbReference type="Proteomes" id="UP000191153">
    <property type="component" value="Unassembled WGS sequence"/>
</dbReference>
<name>A0A1T4R9T7_9FUSO</name>
<evidence type="ECO:0000313" key="2">
    <source>
        <dbReference type="Proteomes" id="UP000191153"/>
    </source>
</evidence>
<dbReference type="RefSeq" id="WP_078695014.1">
    <property type="nucleotide sequence ID" value="NZ_FUWX01000049.1"/>
</dbReference>
<protein>
    <submittedName>
        <fullName evidence="1">Uncharacterized protein</fullName>
    </submittedName>
</protein>
<organism evidence="1 2">
    <name type="scientific">Cetobacterium ceti</name>
    <dbReference type="NCBI Taxonomy" id="180163"/>
    <lineage>
        <taxon>Bacteria</taxon>
        <taxon>Fusobacteriati</taxon>
        <taxon>Fusobacteriota</taxon>
        <taxon>Fusobacteriia</taxon>
        <taxon>Fusobacteriales</taxon>
        <taxon>Fusobacteriaceae</taxon>
        <taxon>Cetobacterium</taxon>
    </lineage>
</organism>
<sequence>MLKIIKAWKKHSKIYVQLGTGRKRESSNFQFLNNKLYKTWQNIENPNSEFDYENYGITLNAIKSVLKGLI</sequence>
<dbReference type="AlphaFoldDB" id="A0A1T4R9T7"/>